<evidence type="ECO:0000313" key="7">
    <source>
        <dbReference type="Proteomes" id="UP000469385"/>
    </source>
</evidence>
<dbReference type="Gene3D" id="3.40.50.720">
    <property type="entry name" value="NAD(P)-binding Rossmann-like Domain"/>
    <property type="match status" value="1"/>
</dbReference>
<dbReference type="InterPro" id="IPR036291">
    <property type="entry name" value="NAD(P)-bd_dom_sf"/>
</dbReference>
<evidence type="ECO:0000259" key="5">
    <source>
        <dbReference type="Pfam" id="PF14833"/>
    </source>
</evidence>
<dbReference type="PIRSF" id="PIRSF000103">
    <property type="entry name" value="HIBADH"/>
    <property type="match status" value="1"/>
</dbReference>
<name>A0A6N8IT54_9BURK</name>
<dbReference type="Pfam" id="PF14833">
    <property type="entry name" value="NAD_binding_11"/>
    <property type="match status" value="1"/>
</dbReference>
<dbReference type="SUPFAM" id="SSF48179">
    <property type="entry name" value="6-phosphogluconate dehydrogenase C-terminal domain-like"/>
    <property type="match status" value="1"/>
</dbReference>
<dbReference type="SUPFAM" id="SSF51735">
    <property type="entry name" value="NAD(P)-binding Rossmann-fold domains"/>
    <property type="match status" value="1"/>
</dbReference>
<keyword evidence="7" id="KW-1185">Reference proteome</keyword>
<dbReference type="GO" id="GO:0051287">
    <property type="term" value="F:NAD binding"/>
    <property type="evidence" value="ECO:0007669"/>
    <property type="project" value="InterPro"/>
</dbReference>
<dbReference type="InterPro" id="IPR029154">
    <property type="entry name" value="HIBADH-like_NADP-bd"/>
</dbReference>
<sequence length="312" mass="32823">MRFQTGPSIGFIGLGVMGGPMCRNMALKHGEDVIAYDASPAAFDAALHGTKALRAGSVAEIAARADIVFLSLPGAPQVERVCLGAEGLTSGERKPWIVVDLSTTAVAAARDVAERLRARNVAFADAPVARTREAAQRGDLSIMVGAEQALFDKIEPLLRYIGSDVTRCGEVGCGQVVKLINNALVFENTMALAEMMVLGQRAGVAPAMLLDAVAKGSGDSFVLRNHGRKAMLPREFPDKSFPPEYVLKDLGYVLELAAQTGVAAHVADLARRYYEATAGNGFSGRYFPAVIEMVDRSIGPAPAPAPAPAGEG</sequence>
<dbReference type="Gene3D" id="1.10.1040.10">
    <property type="entry name" value="N-(1-d-carboxylethyl)-l-norvaline Dehydrogenase, domain 2"/>
    <property type="match status" value="1"/>
</dbReference>
<dbReference type="RefSeq" id="WP_157397856.1">
    <property type="nucleotide sequence ID" value="NZ_WSEL01000003.1"/>
</dbReference>
<dbReference type="PANTHER" id="PTHR43060">
    <property type="entry name" value="3-HYDROXYISOBUTYRATE DEHYDROGENASE-LIKE 1, MITOCHONDRIAL-RELATED"/>
    <property type="match status" value="1"/>
</dbReference>
<dbReference type="InterPro" id="IPR006115">
    <property type="entry name" value="6PGDH_NADP-bd"/>
</dbReference>
<accession>A0A6N8IT54</accession>
<dbReference type="InterPro" id="IPR015815">
    <property type="entry name" value="HIBADH-related"/>
</dbReference>
<dbReference type="PANTHER" id="PTHR43060:SF15">
    <property type="entry name" value="3-HYDROXYISOBUTYRATE DEHYDROGENASE-LIKE 1, MITOCHONDRIAL-RELATED"/>
    <property type="match status" value="1"/>
</dbReference>
<feature type="domain" description="6-phosphogluconate dehydrogenase NADP-binding" evidence="4">
    <location>
        <begin position="8"/>
        <end position="169"/>
    </location>
</feature>
<organism evidence="6 7">
    <name type="scientific">Ramlibacter pinisoli</name>
    <dbReference type="NCBI Taxonomy" id="2682844"/>
    <lineage>
        <taxon>Bacteria</taxon>
        <taxon>Pseudomonadati</taxon>
        <taxon>Pseudomonadota</taxon>
        <taxon>Betaproteobacteria</taxon>
        <taxon>Burkholderiales</taxon>
        <taxon>Comamonadaceae</taxon>
        <taxon>Ramlibacter</taxon>
    </lineage>
</organism>
<evidence type="ECO:0000256" key="3">
    <source>
        <dbReference type="PIRSR" id="PIRSR000103-1"/>
    </source>
</evidence>
<evidence type="ECO:0000256" key="2">
    <source>
        <dbReference type="ARBA" id="ARBA00023027"/>
    </source>
</evidence>
<keyword evidence="2" id="KW-0520">NAD</keyword>
<reference evidence="6 7" key="1">
    <citation type="submission" date="2019-12" db="EMBL/GenBank/DDBJ databases">
        <authorList>
            <person name="Huq M.A."/>
        </authorList>
    </citation>
    <scope>NUCLEOTIDE SEQUENCE [LARGE SCALE GENOMIC DNA]</scope>
    <source>
        <strain evidence="6 7">MAH-25</strain>
    </source>
</reference>
<evidence type="ECO:0000259" key="4">
    <source>
        <dbReference type="Pfam" id="PF03446"/>
    </source>
</evidence>
<comment type="caution">
    <text evidence="6">The sequence shown here is derived from an EMBL/GenBank/DDBJ whole genome shotgun (WGS) entry which is preliminary data.</text>
</comment>
<evidence type="ECO:0000313" key="6">
    <source>
        <dbReference type="EMBL" id="MVQ29902.1"/>
    </source>
</evidence>
<proteinExistence type="predicted"/>
<gene>
    <name evidence="6" type="ORF">GON04_10605</name>
</gene>
<dbReference type="GO" id="GO:0050661">
    <property type="term" value="F:NADP binding"/>
    <property type="evidence" value="ECO:0007669"/>
    <property type="project" value="InterPro"/>
</dbReference>
<feature type="domain" description="3-hydroxyisobutyrate dehydrogenase-like NAD-binding" evidence="5">
    <location>
        <begin position="172"/>
        <end position="292"/>
    </location>
</feature>
<dbReference type="EMBL" id="WSEL01000003">
    <property type="protein sequence ID" value="MVQ29902.1"/>
    <property type="molecule type" value="Genomic_DNA"/>
</dbReference>
<dbReference type="InterPro" id="IPR008927">
    <property type="entry name" value="6-PGluconate_DH-like_C_sf"/>
</dbReference>
<dbReference type="AlphaFoldDB" id="A0A6N8IT54"/>
<evidence type="ECO:0000256" key="1">
    <source>
        <dbReference type="ARBA" id="ARBA00023002"/>
    </source>
</evidence>
<dbReference type="GO" id="GO:0016491">
    <property type="term" value="F:oxidoreductase activity"/>
    <property type="evidence" value="ECO:0007669"/>
    <property type="project" value="UniProtKB-KW"/>
</dbReference>
<dbReference type="InterPro" id="IPR013328">
    <property type="entry name" value="6PGD_dom2"/>
</dbReference>
<feature type="active site" evidence="3">
    <location>
        <position position="178"/>
    </location>
</feature>
<protein>
    <submittedName>
        <fullName evidence="6">NAD-binding protein</fullName>
    </submittedName>
</protein>
<dbReference type="Proteomes" id="UP000469385">
    <property type="component" value="Unassembled WGS sequence"/>
</dbReference>
<dbReference type="Pfam" id="PF03446">
    <property type="entry name" value="NAD_binding_2"/>
    <property type="match status" value="1"/>
</dbReference>
<keyword evidence="1" id="KW-0560">Oxidoreductase</keyword>